<keyword evidence="4 5" id="KW-0472">Membrane</keyword>
<gene>
    <name evidence="6" type="ORF">SAMN05216184_11565</name>
</gene>
<dbReference type="RefSeq" id="WP_110853505.1">
    <property type="nucleotide sequence ID" value="NZ_QKLZ01000015.1"/>
</dbReference>
<dbReference type="AlphaFoldDB" id="A0A2Y9AUG8"/>
<dbReference type="GO" id="GO:0016020">
    <property type="term" value="C:membrane"/>
    <property type="evidence" value="ECO:0007669"/>
    <property type="project" value="UniProtKB-SubCell"/>
</dbReference>
<keyword evidence="3 5" id="KW-1133">Transmembrane helix</keyword>
<dbReference type="EMBL" id="UETB01000015">
    <property type="protein sequence ID" value="SSA46137.1"/>
    <property type="molecule type" value="Genomic_DNA"/>
</dbReference>
<keyword evidence="7" id="KW-1185">Reference proteome</keyword>
<evidence type="ECO:0000256" key="4">
    <source>
        <dbReference type="ARBA" id="ARBA00023136"/>
    </source>
</evidence>
<evidence type="ECO:0000313" key="7">
    <source>
        <dbReference type="Proteomes" id="UP000250222"/>
    </source>
</evidence>
<organism evidence="6 7">
    <name type="scientific">Georgenia satyanarayanai</name>
    <dbReference type="NCBI Taxonomy" id="860221"/>
    <lineage>
        <taxon>Bacteria</taxon>
        <taxon>Bacillati</taxon>
        <taxon>Actinomycetota</taxon>
        <taxon>Actinomycetes</taxon>
        <taxon>Micrococcales</taxon>
        <taxon>Bogoriellaceae</taxon>
        <taxon>Georgenia</taxon>
    </lineage>
</organism>
<accession>A0A2Y9AUG8</accession>
<protein>
    <submittedName>
        <fullName evidence="6">DoxX-like family protein</fullName>
    </submittedName>
</protein>
<evidence type="ECO:0000256" key="2">
    <source>
        <dbReference type="ARBA" id="ARBA00022692"/>
    </source>
</evidence>
<dbReference type="OrthoDB" id="3790625at2"/>
<proteinExistence type="predicted"/>
<reference evidence="6 7" key="1">
    <citation type="submission" date="2016-10" db="EMBL/GenBank/DDBJ databases">
        <authorList>
            <person name="Cai Z."/>
        </authorList>
    </citation>
    <scope>NUCLEOTIDE SEQUENCE [LARGE SCALE GENOMIC DNA]</scope>
    <source>
        <strain evidence="6 7">CGMCC 1.10826</strain>
    </source>
</reference>
<evidence type="ECO:0000313" key="6">
    <source>
        <dbReference type="EMBL" id="SSA46137.1"/>
    </source>
</evidence>
<sequence>MEIARTVLAALTCLLLLVAALNKVTGQQSMHDMASHLGIAWPRYRAIGVLELAAVAGIVIGLWWTALGVAAGAGVVLLMVGAVVVHARVKDPLGAMVPALALLVLAAGYTVTSLL</sequence>
<evidence type="ECO:0000256" key="3">
    <source>
        <dbReference type="ARBA" id="ARBA00022989"/>
    </source>
</evidence>
<name>A0A2Y9AUG8_9MICO</name>
<evidence type="ECO:0000256" key="5">
    <source>
        <dbReference type="SAM" id="Phobius"/>
    </source>
</evidence>
<feature type="transmembrane region" description="Helical" evidence="5">
    <location>
        <begin position="50"/>
        <end position="80"/>
    </location>
</feature>
<evidence type="ECO:0000256" key="1">
    <source>
        <dbReference type="ARBA" id="ARBA00004141"/>
    </source>
</evidence>
<feature type="transmembrane region" description="Helical" evidence="5">
    <location>
        <begin position="92"/>
        <end position="111"/>
    </location>
</feature>
<comment type="subcellular location">
    <subcellularLocation>
        <location evidence="1">Membrane</location>
        <topology evidence="1">Multi-pass membrane protein</topology>
    </subcellularLocation>
</comment>
<dbReference type="Pfam" id="PF13564">
    <property type="entry name" value="DoxX_2"/>
    <property type="match status" value="1"/>
</dbReference>
<dbReference type="Proteomes" id="UP000250222">
    <property type="component" value="Unassembled WGS sequence"/>
</dbReference>
<keyword evidence="2 5" id="KW-0812">Transmembrane</keyword>
<dbReference type="InterPro" id="IPR032808">
    <property type="entry name" value="DoxX"/>
</dbReference>